<dbReference type="EMBL" id="QSES01000032">
    <property type="protein sequence ID" value="RGZ89057.1"/>
    <property type="molecule type" value="Genomic_DNA"/>
</dbReference>
<feature type="domain" description="Microbial-type PARG catalytic" evidence="1">
    <location>
        <begin position="11"/>
        <end position="151"/>
    </location>
</feature>
<proteinExistence type="predicted"/>
<name>A0A413Q454_9FIRM</name>
<organism evidence="2 3">
    <name type="scientific">Agathobacter rectalis</name>
    <dbReference type="NCBI Taxonomy" id="39491"/>
    <lineage>
        <taxon>Bacteria</taxon>
        <taxon>Bacillati</taxon>
        <taxon>Bacillota</taxon>
        <taxon>Clostridia</taxon>
        <taxon>Lachnospirales</taxon>
        <taxon>Lachnospiraceae</taxon>
        <taxon>Agathobacter</taxon>
    </lineage>
</organism>
<dbReference type="InterPro" id="IPR012664">
    <property type="entry name" value="CHP02452"/>
</dbReference>
<dbReference type="InterPro" id="IPR019261">
    <property type="entry name" value="PARG_cat_microbial"/>
</dbReference>
<sequence>MENHYGKRRKCINISGYREIKQNKWKLNADLKASASGQKLILETDALEKPNLNIYDEPAKVIVSKKRTFEAAKAYRDNKVAVHNFASASNPGGGVVRGSTAQEECLCRCSYLYFCLNSPDMWDGFYTPHKQARNPLHNDDIIYTPEVTVFKSDTNNPALLPENEWYKVNVITCAAPNLRAMPSNKHNTGDGKKAAKISDKEMLEIHEKRLRRILDVAVSEGNDTVILGAFGCGAFMNKANIVAYAAKNVIKDYMHAFKNIEFAIYCSPQDDTNYKTFRLIEGDR</sequence>
<dbReference type="SUPFAM" id="SSF52949">
    <property type="entry name" value="Macro domain-like"/>
    <property type="match status" value="1"/>
</dbReference>
<dbReference type="NCBIfam" id="TIGR02452">
    <property type="entry name" value="TIGR02452 family protein"/>
    <property type="match status" value="1"/>
</dbReference>
<dbReference type="PANTHER" id="PTHR35596:SF1">
    <property type="entry name" value="MICROBIAL-TYPE PARG CATALYTIC DOMAIN-CONTAINING PROTEIN"/>
    <property type="match status" value="1"/>
</dbReference>
<evidence type="ECO:0000313" key="3">
    <source>
        <dbReference type="Proteomes" id="UP000283721"/>
    </source>
</evidence>
<reference evidence="2 3" key="1">
    <citation type="submission" date="2018-08" db="EMBL/GenBank/DDBJ databases">
        <title>A genome reference for cultivated species of the human gut microbiota.</title>
        <authorList>
            <person name="Zou Y."/>
            <person name="Xue W."/>
            <person name="Luo G."/>
        </authorList>
    </citation>
    <scope>NUCLEOTIDE SEQUENCE [LARGE SCALE GENOMIC DNA]</scope>
    <source>
        <strain evidence="2 3">AM47-6BH</strain>
    </source>
</reference>
<dbReference type="PIRSF" id="PIRSF014899">
    <property type="entry name" value="UCP014899"/>
    <property type="match status" value="1"/>
</dbReference>
<evidence type="ECO:0000313" key="2">
    <source>
        <dbReference type="EMBL" id="RGZ89057.1"/>
    </source>
</evidence>
<dbReference type="Pfam" id="PF10021">
    <property type="entry name" value="PARG_cat_microb"/>
    <property type="match status" value="1"/>
</dbReference>
<protein>
    <submittedName>
        <fullName evidence="2">TIGR02452 family protein</fullName>
    </submittedName>
</protein>
<dbReference type="PANTHER" id="PTHR35596">
    <property type="entry name" value="DUF2263 DOMAIN-CONTAINING PROTEIN"/>
    <property type="match status" value="1"/>
</dbReference>
<dbReference type="Gene3D" id="3.40.220.10">
    <property type="entry name" value="Leucine Aminopeptidase, subunit E, domain 1"/>
    <property type="match status" value="1"/>
</dbReference>
<dbReference type="InterPro" id="IPR043472">
    <property type="entry name" value="Macro_dom-like"/>
</dbReference>
<gene>
    <name evidence="2" type="ORF">DW967_14005</name>
</gene>
<dbReference type="Proteomes" id="UP000283721">
    <property type="component" value="Unassembled WGS sequence"/>
</dbReference>
<dbReference type="AlphaFoldDB" id="A0A413Q454"/>
<comment type="caution">
    <text evidence="2">The sequence shown here is derived from an EMBL/GenBank/DDBJ whole genome shotgun (WGS) entry which is preliminary data.</text>
</comment>
<accession>A0A413Q454</accession>
<evidence type="ECO:0000259" key="1">
    <source>
        <dbReference type="Pfam" id="PF10021"/>
    </source>
</evidence>